<dbReference type="EC" id="3.2.2.n1" evidence="2"/>
<comment type="caution">
    <text evidence="3">The sequence shown here is derived from an EMBL/GenBank/DDBJ whole genome shotgun (WGS) entry which is preliminary data.</text>
</comment>
<comment type="similarity">
    <text evidence="1 2">Belongs to the LOG family.</text>
</comment>
<accession>A0A125W8K7</accession>
<gene>
    <name evidence="3" type="ORF">HMPREF9498_00634</name>
</gene>
<dbReference type="PANTHER" id="PTHR31223:SF70">
    <property type="entry name" value="LOG FAMILY PROTEIN YJL055W"/>
    <property type="match status" value="1"/>
</dbReference>
<sequence>MEGMFVKKMAVYCGASLGNEPIYQQAAVALAAWMKENHYDLVYGGGNVGLMGTVADTLLAEGGEVIGVMPTFLMEREIAHNGITKMHTVSDMHARKKKMIELADVYLALPGGPGTLEEISEVISWGRVGEHMNPCILYNVNGYYDLLAAFFDKMVETNFLTAADRAKIFISDSLEEIGAFIDSYEPPMIRQYKK</sequence>
<keyword evidence="2" id="KW-0378">Hydrolase</keyword>
<dbReference type="PANTHER" id="PTHR31223">
    <property type="entry name" value="LOG FAMILY PROTEIN YJL055W"/>
    <property type="match status" value="1"/>
</dbReference>
<dbReference type="GO" id="GO:0016799">
    <property type="term" value="F:hydrolase activity, hydrolyzing N-glycosyl compounds"/>
    <property type="evidence" value="ECO:0007669"/>
    <property type="project" value="TreeGrafter"/>
</dbReference>
<organism evidence="3 4">
    <name type="scientific">Enterococcus faecalis TX4248</name>
    <dbReference type="NCBI Taxonomy" id="749495"/>
    <lineage>
        <taxon>Bacteria</taxon>
        <taxon>Bacillati</taxon>
        <taxon>Bacillota</taxon>
        <taxon>Bacilli</taxon>
        <taxon>Lactobacillales</taxon>
        <taxon>Enterococcaceae</taxon>
        <taxon>Enterococcus</taxon>
    </lineage>
</organism>
<dbReference type="GO" id="GO:0005829">
    <property type="term" value="C:cytosol"/>
    <property type="evidence" value="ECO:0007669"/>
    <property type="project" value="TreeGrafter"/>
</dbReference>
<dbReference type="SUPFAM" id="SSF102405">
    <property type="entry name" value="MCP/YpsA-like"/>
    <property type="match status" value="1"/>
</dbReference>
<evidence type="ECO:0000256" key="2">
    <source>
        <dbReference type="RuleBase" id="RU363015"/>
    </source>
</evidence>
<dbReference type="InterPro" id="IPR031100">
    <property type="entry name" value="LOG_fam"/>
</dbReference>
<dbReference type="Pfam" id="PF03641">
    <property type="entry name" value="Lysine_decarbox"/>
    <property type="match status" value="1"/>
</dbReference>
<evidence type="ECO:0000313" key="4">
    <source>
        <dbReference type="Proteomes" id="UP000004846"/>
    </source>
</evidence>
<dbReference type="InterPro" id="IPR005269">
    <property type="entry name" value="LOG"/>
</dbReference>
<dbReference type="RefSeq" id="WP_002394583.1">
    <property type="nucleotide sequence ID" value="NZ_GL454424.1"/>
</dbReference>
<dbReference type="Proteomes" id="UP000004846">
    <property type="component" value="Unassembled WGS sequence"/>
</dbReference>
<protein>
    <recommendedName>
        <fullName evidence="2">Cytokinin riboside 5'-monophosphate phosphoribohydrolase</fullName>
        <ecNumber evidence="2">3.2.2.n1</ecNumber>
    </recommendedName>
</protein>
<evidence type="ECO:0000256" key="1">
    <source>
        <dbReference type="ARBA" id="ARBA00006763"/>
    </source>
</evidence>
<dbReference type="HOGENOM" id="CLU_058336_4_2_9"/>
<dbReference type="EMBL" id="AEBR01000018">
    <property type="protein sequence ID" value="EFM83699.1"/>
    <property type="molecule type" value="Genomic_DNA"/>
</dbReference>
<dbReference type="GO" id="GO:0009691">
    <property type="term" value="P:cytokinin biosynthetic process"/>
    <property type="evidence" value="ECO:0007669"/>
    <property type="project" value="UniProtKB-UniRule"/>
</dbReference>
<dbReference type="GeneID" id="60892738"/>
<dbReference type="AlphaFoldDB" id="A0A125W8K7"/>
<evidence type="ECO:0000313" key="3">
    <source>
        <dbReference type="EMBL" id="EFM83699.1"/>
    </source>
</evidence>
<name>A0A125W8K7_ENTFL</name>
<proteinExistence type="inferred from homology"/>
<reference evidence="4" key="1">
    <citation type="submission" date="2010-07" db="EMBL/GenBank/DDBJ databases">
        <authorList>
            <person name="Weinstock G."/>
            <person name="Sodergren E."/>
            <person name="Clifton S."/>
            <person name="Fulton L."/>
            <person name="Fulton B."/>
            <person name="Courtney L."/>
            <person name="Fronick C."/>
            <person name="Harrison M."/>
            <person name="Strong C."/>
            <person name="Farmer C."/>
            <person name="Delahaunty K."/>
            <person name="Markovic C."/>
            <person name="Hall O."/>
            <person name="Minx P."/>
            <person name="Tomlinson C."/>
            <person name="Mitreva M."/>
            <person name="Hou S."/>
            <person name="Chen J."/>
            <person name="Wollam A."/>
            <person name="Pepin K.H."/>
            <person name="Johnson M."/>
            <person name="Bhonagiri V."/>
            <person name="Zhang X."/>
            <person name="Suruliraj S."/>
            <person name="Warren W."/>
            <person name="Chinwalla A."/>
            <person name="Mardis E.R."/>
            <person name="Wilson R.K."/>
        </authorList>
    </citation>
    <scope>NUCLEOTIDE SEQUENCE [LARGE SCALE GENOMIC DNA]</scope>
    <source>
        <strain evidence="4">TX4248</strain>
    </source>
</reference>
<keyword evidence="2" id="KW-0203">Cytokinin biosynthesis</keyword>
<dbReference type="NCBIfam" id="TIGR00730">
    <property type="entry name" value="Rossman fold protein, TIGR00730 family"/>
    <property type="match status" value="1"/>
</dbReference>
<dbReference type="Gene3D" id="3.40.50.450">
    <property type="match status" value="1"/>
</dbReference>